<dbReference type="CDD" id="cd07735">
    <property type="entry name" value="class_II_PDE_MBL-fold"/>
    <property type="match status" value="1"/>
</dbReference>
<feature type="compositionally biased region" description="Low complexity" evidence="1">
    <location>
        <begin position="422"/>
        <end position="438"/>
    </location>
</feature>
<organism evidence="2 3">
    <name type="scientific">Calycina marina</name>
    <dbReference type="NCBI Taxonomy" id="1763456"/>
    <lineage>
        <taxon>Eukaryota</taxon>
        <taxon>Fungi</taxon>
        <taxon>Dikarya</taxon>
        <taxon>Ascomycota</taxon>
        <taxon>Pezizomycotina</taxon>
        <taxon>Leotiomycetes</taxon>
        <taxon>Helotiales</taxon>
        <taxon>Pezizellaceae</taxon>
        <taxon>Calycina</taxon>
    </lineage>
</organism>
<dbReference type="InterPro" id="IPR000396">
    <property type="entry name" value="Pdiesterase2"/>
</dbReference>
<dbReference type="PANTHER" id="PTHR28283">
    <property type="entry name" value="3',5'-CYCLIC-NUCLEOTIDE PHOSPHODIESTERASE 1"/>
    <property type="match status" value="1"/>
</dbReference>
<dbReference type="InterPro" id="IPR036866">
    <property type="entry name" value="RibonucZ/Hydroxyglut_hydro"/>
</dbReference>
<dbReference type="Pfam" id="PF02112">
    <property type="entry name" value="PDEase_II"/>
    <property type="match status" value="2"/>
</dbReference>
<dbReference type="GO" id="GO:0047555">
    <property type="term" value="F:3',5'-cyclic-GMP phosphodiesterase activity"/>
    <property type="evidence" value="ECO:0007669"/>
    <property type="project" value="TreeGrafter"/>
</dbReference>
<dbReference type="Proteomes" id="UP000887226">
    <property type="component" value="Unassembled WGS sequence"/>
</dbReference>
<reference evidence="2" key="1">
    <citation type="journal article" date="2021" name="IMA Fungus">
        <title>Genomic characterization of three marine fungi, including Emericellopsis atlantica sp. nov. with signatures of a generalist lifestyle and marine biomass degradation.</title>
        <authorList>
            <person name="Hagestad O.C."/>
            <person name="Hou L."/>
            <person name="Andersen J.H."/>
            <person name="Hansen E.H."/>
            <person name="Altermark B."/>
            <person name="Li C."/>
            <person name="Kuhnert E."/>
            <person name="Cox R.J."/>
            <person name="Crous P.W."/>
            <person name="Spatafora J.W."/>
            <person name="Lail K."/>
            <person name="Amirebrahimi M."/>
            <person name="Lipzen A."/>
            <person name="Pangilinan J."/>
            <person name="Andreopoulos W."/>
            <person name="Hayes R.D."/>
            <person name="Ng V."/>
            <person name="Grigoriev I.V."/>
            <person name="Jackson S.A."/>
            <person name="Sutton T.D.S."/>
            <person name="Dobson A.D.W."/>
            <person name="Rama T."/>
        </authorList>
    </citation>
    <scope>NUCLEOTIDE SEQUENCE</scope>
    <source>
        <strain evidence="2">TRa3180A</strain>
    </source>
</reference>
<accession>A0A9P8CFL6</accession>
<evidence type="ECO:0000313" key="3">
    <source>
        <dbReference type="Proteomes" id="UP000887226"/>
    </source>
</evidence>
<comment type="caution">
    <text evidence="2">The sequence shown here is derived from an EMBL/GenBank/DDBJ whole genome shotgun (WGS) entry which is preliminary data.</text>
</comment>
<evidence type="ECO:0000313" key="2">
    <source>
        <dbReference type="EMBL" id="KAG9243466.1"/>
    </source>
</evidence>
<protein>
    <submittedName>
        <fullName evidence="2">cAMP phosphodiesterase class-II</fullName>
    </submittedName>
</protein>
<feature type="region of interest" description="Disordered" evidence="1">
    <location>
        <begin position="422"/>
        <end position="451"/>
    </location>
</feature>
<name>A0A9P8CFL6_9HELO</name>
<proteinExistence type="predicted"/>
<dbReference type="PANTHER" id="PTHR28283:SF1">
    <property type="entry name" value="3',5'-CYCLIC-NUCLEOTIDE PHOSPHODIESTERASE 1"/>
    <property type="match status" value="1"/>
</dbReference>
<keyword evidence="3" id="KW-1185">Reference proteome</keyword>
<dbReference type="SUPFAM" id="SSF56281">
    <property type="entry name" value="Metallo-hydrolase/oxidoreductase"/>
    <property type="match status" value="1"/>
</dbReference>
<dbReference type="GO" id="GO:0004115">
    <property type="term" value="F:3',5'-cyclic-AMP phosphodiesterase activity"/>
    <property type="evidence" value="ECO:0007669"/>
    <property type="project" value="InterPro"/>
</dbReference>
<dbReference type="OrthoDB" id="258495at2759"/>
<evidence type="ECO:0000256" key="1">
    <source>
        <dbReference type="SAM" id="MobiDB-lite"/>
    </source>
</evidence>
<dbReference type="PRINTS" id="PR00388">
    <property type="entry name" value="PDIESTERASE2"/>
</dbReference>
<gene>
    <name evidence="2" type="ORF">BJ878DRAFT_462238</name>
</gene>
<dbReference type="EMBL" id="MU253974">
    <property type="protein sequence ID" value="KAG9243466.1"/>
    <property type="molecule type" value="Genomic_DNA"/>
</dbReference>
<dbReference type="GO" id="GO:0006198">
    <property type="term" value="P:cAMP catabolic process"/>
    <property type="evidence" value="ECO:0007669"/>
    <property type="project" value="InterPro"/>
</dbReference>
<dbReference type="GO" id="GO:1902660">
    <property type="term" value="P:negative regulation of glucose mediated signaling pathway"/>
    <property type="evidence" value="ECO:0007669"/>
    <property type="project" value="TreeGrafter"/>
</dbReference>
<dbReference type="AlphaFoldDB" id="A0A9P8CFL6"/>
<sequence>MARNEEAPALQVIVLGSGGGPLENDTTAFLVRSLSGGFYKASILAVDAGVHLSAIVKILERYLPNFDGASAPNIFTVVDGPFKGLKSPYRSAKAIAAYISGTLIGTYLITHPHLDHISGFVINTANIAGPDRAKRLAGLPSTIEAFKKHIFNNVIWPNLSDEGGVGLVNYTRLIEGGSSAMGEGEAKGYQEICEGLSVKAWVVSHGNCSNNHQHRGAITLNVGPNVGANIGVNAGSNSGPVGATSSLGNSGLLVPEILSPMVKSGSEAHRRVSSLSNQDRPQHDYFSIIQPESPMYEPTCVVDSSVYFIRDIRTGNEIVIFGDVEPDSISLTPRNRHVWTQVAPIFKAGRLGAILIECSYDDSVTNDRLYGHMAPRYFIEELKALAEEVEICRREQEEIDKGGYTSASFSAISRYPHIPLSSSPVSTLSPLSPLSRPPRCSAEEASTPYPSRRDKYPLKGLKIVVIHLKDRLDDGPPIGGIVSAQLQAYEEVEQFGCEFVFPKQGDALYF</sequence>